<feature type="region of interest" description="Disordered" evidence="1">
    <location>
        <begin position="30"/>
        <end position="53"/>
    </location>
</feature>
<evidence type="ECO:0000313" key="3">
    <source>
        <dbReference type="Proteomes" id="UP000762676"/>
    </source>
</evidence>
<accession>A0AAV4ERL9</accession>
<organism evidence="2 3">
    <name type="scientific">Elysia marginata</name>
    <dbReference type="NCBI Taxonomy" id="1093978"/>
    <lineage>
        <taxon>Eukaryota</taxon>
        <taxon>Metazoa</taxon>
        <taxon>Spiralia</taxon>
        <taxon>Lophotrochozoa</taxon>
        <taxon>Mollusca</taxon>
        <taxon>Gastropoda</taxon>
        <taxon>Heterobranchia</taxon>
        <taxon>Euthyneura</taxon>
        <taxon>Panpulmonata</taxon>
        <taxon>Sacoglossa</taxon>
        <taxon>Placobranchoidea</taxon>
        <taxon>Plakobranchidae</taxon>
        <taxon>Elysia</taxon>
    </lineage>
</organism>
<name>A0AAV4ERL9_9GAST</name>
<evidence type="ECO:0000313" key="2">
    <source>
        <dbReference type="EMBL" id="GFR63176.1"/>
    </source>
</evidence>
<keyword evidence="3" id="KW-1185">Reference proteome</keyword>
<protein>
    <submittedName>
        <fullName evidence="2">Uncharacterized protein</fullName>
    </submittedName>
</protein>
<dbReference type="EMBL" id="BMAT01000276">
    <property type="protein sequence ID" value="GFR63176.1"/>
    <property type="molecule type" value="Genomic_DNA"/>
</dbReference>
<sequence length="78" mass="8744">MNCLDPRQQQQKLLVVGTERATDFQDIQRNLSKPPRRPLKINNGCSSDVQGGMPHRSLVVQSMLDFQFPGRRALAVPG</sequence>
<evidence type="ECO:0000256" key="1">
    <source>
        <dbReference type="SAM" id="MobiDB-lite"/>
    </source>
</evidence>
<gene>
    <name evidence="2" type="ORF">ElyMa_000149500</name>
</gene>
<dbReference type="AlphaFoldDB" id="A0AAV4ERL9"/>
<reference evidence="2 3" key="1">
    <citation type="journal article" date="2021" name="Elife">
        <title>Chloroplast acquisition without the gene transfer in kleptoplastic sea slugs, Plakobranchus ocellatus.</title>
        <authorList>
            <person name="Maeda T."/>
            <person name="Takahashi S."/>
            <person name="Yoshida T."/>
            <person name="Shimamura S."/>
            <person name="Takaki Y."/>
            <person name="Nagai Y."/>
            <person name="Toyoda A."/>
            <person name="Suzuki Y."/>
            <person name="Arimoto A."/>
            <person name="Ishii H."/>
            <person name="Satoh N."/>
            <person name="Nishiyama T."/>
            <person name="Hasebe M."/>
            <person name="Maruyama T."/>
            <person name="Minagawa J."/>
            <person name="Obokata J."/>
            <person name="Shigenobu S."/>
        </authorList>
    </citation>
    <scope>NUCLEOTIDE SEQUENCE [LARGE SCALE GENOMIC DNA]</scope>
</reference>
<comment type="caution">
    <text evidence="2">The sequence shown here is derived from an EMBL/GenBank/DDBJ whole genome shotgun (WGS) entry which is preliminary data.</text>
</comment>
<proteinExistence type="predicted"/>
<dbReference type="Proteomes" id="UP000762676">
    <property type="component" value="Unassembled WGS sequence"/>
</dbReference>